<sequence length="258" mass="27494">MGTPPSGGEGGAGSSGESPLQQSRPQQFKPTIPKPAFPSVRSPTTLGPGIGYSIFSHSNLSRVLSSKTPPPLYLGADSHRVEGHPSASRNNLTSARTLYPGLQNLPTGSLPGRGLPGYSFLSSSPSEYTLGESTPHPFGFQGNTTAAWQHREYPVPGTAGRICDQTTLAPSSPSLHTQVSVKSERASPTASCSSAAPQLSTSVRSNLYNVPMDLHSPEDYIKGYHYSFLLSRPLTEEQKQPSAPSHRLPLSATEEWQK</sequence>
<accession>A0A9F5N5F7</accession>
<feature type="region of interest" description="Disordered" evidence="1">
    <location>
        <begin position="1"/>
        <end position="43"/>
    </location>
</feature>
<reference evidence="3" key="1">
    <citation type="submission" date="2025-08" db="UniProtKB">
        <authorList>
            <consortium name="RefSeq"/>
        </authorList>
    </citation>
    <scope>IDENTIFICATION</scope>
    <source>
        <tissue evidence="3">Liver</tissue>
    </source>
</reference>
<feature type="compositionally biased region" description="Polar residues" evidence="1">
    <location>
        <begin position="20"/>
        <end position="29"/>
    </location>
</feature>
<proteinExistence type="predicted"/>
<dbReference type="RefSeq" id="XP_025032662.1">
    <property type="nucleotide sequence ID" value="XM_025176894.1"/>
</dbReference>
<dbReference type="KEGG" id="pbi:112542911"/>
<evidence type="ECO:0000256" key="1">
    <source>
        <dbReference type="SAM" id="MobiDB-lite"/>
    </source>
</evidence>
<feature type="compositionally biased region" description="Polar residues" evidence="1">
    <location>
        <begin position="169"/>
        <end position="181"/>
    </location>
</feature>
<protein>
    <submittedName>
        <fullName evidence="3">Myocyte-specific enhancer factor 2B-like</fullName>
    </submittedName>
</protein>
<dbReference type="AlphaFoldDB" id="A0A9F5N5F7"/>
<dbReference type="OMA" id="PNAIASW"/>
<organism evidence="2 3">
    <name type="scientific">Python bivittatus</name>
    <name type="common">Burmese python</name>
    <name type="synonym">Python molurus bivittatus</name>
    <dbReference type="NCBI Taxonomy" id="176946"/>
    <lineage>
        <taxon>Eukaryota</taxon>
        <taxon>Metazoa</taxon>
        <taxon>Chordata</taxon>
        <taxon>Craniata</taxon>
        <taxon>Vertebrata</taxon>
        <taxon>Euteleostomi</taxon>
        <taxon>Lepidosauria</taxon>
        <taxon>Squamata</taxon>
        <taxon>Bifurcata</taxon>
        <taxon>Unidentata</taxon>
        <taxon>Episquamata</taxon>
        <taxon>Toxicofera</taxon>
        <taxon>Serpentes</taxon>
        <taxon>Henophidia</taxon>
        <taxon>Pythonidae</taxon>
        <taxon>Python</taxon>
    </lineage>
</organism>
<dbReference type="Proteomes" id="UP000695026">
    <property type="component" value="Unplaced"/>
</dbReference>
<dbReference type="GeneID" id="112542911"/>
<name>A0A9F5N5F7_PYTBI</name>
<feature type="compositionally biased region" description="Gly residues" evidence="1">
    <location>
        <begin position="1"/>
        <end position="14"/>
    </location>
</feature>
<feature type="region of interest" description="Disordered" evidence="1">
    <location>
        <begin position="234"/>
        <end position="258"/>
    </location>
</feature>
<keyword evidence="2" id="KW-1185">Reference proteome</keyword>
<feature type="compositionally biased region" description="Low complexity" evidence="1">
    <location>
        <begin position="186"/>
        <end position="197"/>
    </location>
</feature>
<evidence type="ECO:0000313" key="2">
    <source>
        <dbReference type="Proteomes" id="UP000695026"/>
    </source>
</evidence>
<feature type="region of interest" description="Disordered" evidence="1">
    <location>
        <begin position="169"/>
        <end position="198"/>
    </location>
</feature>
<gene>
    <name evidence="3" type="primary">LOC112542911</name>
</gene>
<dbReference type="OrthoDB" id="1898716at2759"/>
<evidence type="ECO:0000313" key="3">
    <source>
        <dbReference type="RefSeq" id="XP_025032662.1"/>
    </source>
</evidence>